<keyword evidence="13" id="KW-1185">Reference proteome</keyword>
<keyword evidence="11" id="KW-0472">Membrane</keyword>
<dbReference type="SUPFAM" id="SSF47384">
    <property type="entry name" value="Homodimeric domain of signal transducing histidine kinase"/>
    <property type="match status" value="1"/>
</dbReference>
<evidence type="ECO:0000256" key="9">
    <source>
        <dbReference type="ARBA" id="ARBA00023012"/>
    </source>
</evidence>
<evidence type="ECO:0000256" key="5">
    <source>
        <dbReference type="ARBA" id="ARBA00022679"/>
    </source>
</evidence>
<reference evidence="12 13" key="1">
    <citation type="submission" date="2017-11" db="EMBL/GenBank/DDBJ databases">
        <title>Complete genome sequence of Streptomyces lavendulae subsp. lavendulae CCM 3239 (formerly 'Streptomyces aureofaciens CCM 3239'), the producer of the angucycline-type antibiotic auricin.</title>
        <authorList>
            <person name="Busche T."/>
            <person name="Novakova R."/>
            <person name="Al'Dilaimi A."/>
            <person name="Homerova D."/>
            <person name="Feckova L."/>
            <person name="Rezuchova B."/>
            <person name="Mingyar E."/>
            <person name="Csolleiova D."/>
            <person name="Bekeova C."/>
            <person name="Winkler A."/>
            <person name="Sevcikova B."/>
            <person name="Kalinowski J."/>
            <person name="Kormanec J."/>
            <person name="Ruckert C."/>
        </authorList>
    </citation>
    <scope>NUCLEOTIDE SEQUENCE [LARGE SCALE GENOMIC DNA]</scope>
    <source>
        <strain evidence="12 13">CCM 3239</strain>
    </source>
</reference>
<dbReference type="EC" id="2.7.13.3" evidence="3"/>
<dbReference type="CDD" id="cd06225">
    <property type="entry name" value="HAMP"/>
    <property type="match status" value="1"/>
</dbReference>
<dbReference type="AlphaFoldDB" id="A0A2K8PJ86"/>
<proteinExistence type="predicted"/>
<dbReference type="InterPro" id="IPR003661">
    <property type="entry name" value="HisK_dim/P_dom"/>
</dbReference>
<dbReference type="PROSITE" id="PS50109">
    <property type="entry name" value="HIS_KIN"/>
    <property type="match status" value="1"/>
</dbReference>
<dbReference type="InterPro" id="IPR050428">
    <property type="entry name" value="TCS_sensor_his_kinase"/>
</dbReference>
<dbReference type="InterPro" id="IPR003660">
    <property type="entry name" value="HAMP_dom"/>
</dbReference>
<dbReference type="SMART" id="SM00388">
    <property type="entry name" value="HisKA"/>
    <property type="match status" value="1"/>
</dbReference>
<sequence>MRALPARGRRLLRALGLRWKIAVLLAVGCSLVAVTIGALIHQARVRQVADAARKSATEQLIRVRQVYELTGRLDFDKVGEADARIDCPAMPGPLREAALAGRRTTYLDLSGPHPAVWAARPVGGGRVLTVRQALTAEQAELAELDGQLIASGTGVVALSAVGGALLASRLSKDLRSAAETARRISAGDLDARIGASGVPGSRDEVAELSSAVDTMAASLQRRLEAEQRFTADVAHELRTPLTGLHTAAELLPPGRPTELVRDRVGALRTLTEDLLEVARLDANREEARLEEHLLGPLVASITHRSGVPARLSGGEDAGLHDGPDGRVHGGLRGGHDGGLCGGPGERQTGRPDGRTDRWPDGCTEDRAEGRTGGHKDDGAGSRTVGGAGSRTDDGAGSRTGAGAVVRTDVRRLERILTNLLLNARRHGAGPITVTVSGASVTVRDHGPGFPESLLREGPQRFKTGAAERGQGTGLGLTIAFGQAQVIGATVTLSNPDPSGAAATVTLPRA</sequence>
<evidence type="ECO:0000256" key="4">
    <source>
        <dbReference type="ARBA" id="ARBA00022553"/>
    </source>
</evidence>
<keyword evidence="6 11" id="KW-0812">Transmembrane</keyword>
<keyword evidence="9" id="KW-0902">Two-component regulatory system</keyword>
<evidence type="ECO:0000256" key="10">
    <source>
        <dbReference type="SAM" id="MobiDB-lite"/>
    </source>
</evidence>
<dbReference type="KEGG" id="slx:SLAV_25020"/>
<dbReference type="GO" id="GO:0005886">
    <property type="term" value="C:plasma membrane"/>
    <property type="evidence" value="ECO:0007669"/>
    <property type="project" value="UniProtKB-SubCell"/>
</dbReference>
<feature type="transmembrane region" description="Helical" evidence="11">
    <location>
        <begin position="21"/>
        <end position="40"/>
    </location>
</feature>
<dbReference type="EMBL" id="CP024985">
    <property type="protein sequence ID" value="ATZ26801.1"/>
    <property type="molecule type" value="Genomic_DNA"/>
</dbReference>
<dbReference type="InterPro" id="IPR036097">
    <property type="entry name" value="HisK_dim/P_sf"/>
</dbReference>
<dbReference type="PROSITE" id="PS50885">
    <property type="entry name" value="HAMP"/>
    <property type="match status" value="1"/>
</dbReference>
<evidence type="ECO:0000256" key="6">
    <source>
        <dbReference type="ARBA" id="ARBA00022692"/>
    </source>
</evidence>
<dbReference type="GO" id="GO:0000155">
    <property type="term" value="F:phosphorelay sensor kinase activity"/>
    <property type="evidence" value="ECO:0007669"/>
    <property type="project" value="InterPro"/>
</dbReference>
<feature type="compositionally biased region" description="Gly residues" evidence="10">
    <location>
        <begin position="328"/>
        <end position="344"/>
    </location>
</feature>
<dbReference type="InterPro" id="IPR003594">
    <property type="entry name" value="HATPase_dom"/>
</dbReference>
<dbReference type="OrthoDB" id="9786919at2"/>
<keyword evidence="7" id="KW-0418">Kinase</keyword>
<keyword evidence="4" id="KW-0597">Phosphoprotein</keyword>
<evidence type="ECO:0000256" key="8">
    <source>
        <dbReference type="ARBA" id="ARBA00022989"/>
    </source>
</evidence>
<dbReference type="PANTHER" id="PTHR45436">
    <property type="entry name" value="SENSOR HISTIDINE KINASE YKOH"/>
    <property type="match status" value="1"/>
</dbReference>
<keyword evidence="8 11" id="KW-1133">Transmembrane helix</keyword>
<evidence type="ECO:0000256" key="11">
    <source>
        <dbReference type="SAM" id="Phobius"/>
    </source>
</evidence>
<gene>
    <name evidence="12" type="primary">cseC4</name>
    <name evidence="12" type="ORF">SLAV_25020</name>
</gene>
<dbReference type="Pfam" id="PF02518">
    <property type="entry name" value="HATPase_c"/>
    <property type="match status" value="1"/>
</dbReference>
<feature type="compositionally biased region" description="Basic and acidic residues" evidence="10">
    <location>
        <begin position="317"/>
        <end position="327"/>
    </location>
</feature>
<feature type="region of interest" description="Disordered" evidence="10">
    <location>
        <begin position="309"/>
        <end position="401"/>
    </location>
</feature>
<evidence type="ECO:0000256" key="1">
    <source>
        <dbReference type="ARBA" id="ARBA00000085"/>
    </source>
</evidence>
<evidence type="ECO:0000256" key="2">
    <source>
        <dbReference type="ARBA" id="ARBA00004236"/>
    </source>
</evidence>
<dbReference type="InterPro" id="IPR005467">
    <property type="entry name" value="His_kinase_dom"/>
</dbReference>
<dbReference type="GeneID" id="49386020"/>
<dbReference type="Gene3D" id="1.10.287.130">
    <property type="match status" value="1"/>
</dbReference>
<dbReference type="Proteomes" id="UP000231791">
    <property type="component" value="Chromosome"/>
</dbReference>
<dbReference type="Gene3D" id="6.10.340.10">
    <property type="match status" value="1"/>
</dbReference>
<dbReference type="Gene3D" id="3.30.565.10">
    <property type="entry name" value="Histidine kinase-like ATPase, C-terminal domain"/>
    <property type="match status" value="1"/>
</dbReference>
<dbReference type="InterPro" id="IPR036890">
    <property type="entry name" value="HATPase_C_sf"/>
</dbReference>
<organism evidence="12 13">
    <name type="scientific">Streptomyces lavendulae subsp. lavendulae</name>
    <dbReference type="NCBI Taxonomy" id="58340"/>
    <lineage>
        <taxon>Bacteria</taxon>
        <taxon>Bacillati</taxon>
        <taxon>Actinomycetota</taxon>
        <taxon>Actinomycetes</taxon>
        <taxon>Kitasatosporales</taxon>
        <taxon>Streptomycetaceae</taxon>
        <taxon>Streptomyces</taxon>
    </lineage>
</organism>
<dbReference type="SMART" id="SM00387">
    <property type="entry name" value="HATPase_c"/>
    <property type="match status" value="1"/>
</dbReference>
<dbReference type="SUPFAM" id="SSF55874">
    <property type="entry name" value="ATPase domain of HSP90 chaperone/DNA topoisomerase II/histidine kinase"/>
    <property type="match status" value="1"/>
</dbReference>
<protein>
    <recommendedName>
        <fullName evidence="3">histidine kinase</fullName>
        <ecNumber evidence="3">2.7.13.3</ecNumber>
    </recommendedName>
</protein>
<dbReference type="Pfam" id="PF00672">
    <property type="entry name" value="HAMP"/>
    <property type="match status" value="1"/>
</dbReference>
<evidence type="ECO:0000256" key="3">
    <source>
        <dbReference type="ARBA" id="ARBA00012438"/>
    </source>
</evidence>
<evidence type="ECO:0000313" key="13">
    <source>
        <dbReference type="Proteomes" id="UP000231791"/>
    </source>
</evidence>
<name>A0A2K8PJ86_STRLA</name>
<feature type="compositionally biased region" description="Basic and acidic residues" evidence="10">
    <location>
        <begin position="347"/>
        <end position="379"/>
    </location>
</feature>
<evidence type="ECO:0000313" key="12">
    <source>
        <dbReference type="EMBL" id="ATZ26801.1"/>
    </source>
</evidence>
<comment type="catalytic activity">
    <reaction evidence="1">
        <text>ATP + protein L-histidine = ADP + protein N-phospho-L-histidine.</text>
        <dbReference type="EC" id="2.7.13.3"/>
    </reaction>
</comment>
<dbReference type="CDD" id="cd00082">
    <property type="entry name" value="HisKA"/>
    <property type="match status" value="1"/>
</dbReference>
<keyword evidence="5 12" id="KW-0808">Transferase</keyword>
<dbReference type="Pfam" id="PF00512">
    <property type="entry name" value="HisKA"/>
    <property type="match status" value="1"/>
</dbReference>
<dbReference type="RefSeq" id="WP_051840465.1">
    <property type="nucleotide sequence ID" value="NZ_CP024985.1"/>
</dbReference>
<evidence type="ECO:0000256" key="7">
    <source>
        <dbReference type="ARBA" id="ARBA00022777"/>
    </source>
</evidence>
<dbReference type="SMART" id="SM00304">
    <property type="entry name" value="HAMP"/>
    <property type="match status" value="1"/>
</dbReference>
<dbReference type="SUPFAM" id="SSF158472">
    <property type="entry name" value="HAMP domain-like"/>
    <property type="match status" value="1"/>
</dbReference>
<comment type="subcellular location">
    <subcellularLocation>
        <location evidence="2">Cell membrane</location>
    </subcellularLocation>
</comment>
<accession>A0A2K8PJ86</accession>
<dbReference type="PANTHER" id="PTHR45436:SF5">
    <property type="entry name" value="SENSOR HISTIDINE KINASE TRCS"/>
    <property type="match status" value="1"/>
</dbReference>